<feature type="region of interest" description="Disordered" evidence="3">
    <location>
        <begin position="428"/>
        <end position="451"/>
    </location>
</feature>
<dbReference type="InterPro" id="IPR050729">
    <property type="entry name" value="Rho-GAP"/>
</dbReference>
<sequence length="691" mass="77722">MILLCRHEMSALGPGRIKTFSQLGVSGDLGGKQKLYVPSFVESAIIAGLISPESRAFTKAWNDVSQNHNCGLDTLHALINGFDSVTSGSPFSPQFQDSSATEPLGLVPSLGWMIESILEIFYYLPDLLFTSGHLINFDKRLHVYYLISSFREWASKGQSGSSQPLDDDIDMSFLISQSGYATKPDIRQVREFAARENSMMRYNSSGGTSGSSWSSSHQSAPVRKVFAKLIHEEQEKFKRDSRERERLEREARENQLNMQRRMNEEAKIIEKRVKEQQQRRAKTKELEMMTNLMKTVRTTDSVCESSAKTPIADAIIPHFNAVPDSMGSRNRDSEAPRTSSLPSFLSKAPTVKPSLAINLINSIISVEHSHAKRDHVFKVESEEGCQYFLQAIDRQDMMDWVQSINDAAKEAAARRITVLVEDAQKEIIEQERASNRPPSIGSSPGSSGAGADSSVFGVDLEQMMKNADGLSGYTIPILVEKCLSEVESRGLCEVGIYRLSGMMSSIERLRQEFNRNAETVDLSNDEWSDINIVSGLLKQWLRELPEPLLSFDLYDDFISAVDIGDYDERLFAIKDMVHALPMPNYVLLKRLVEHLEMITDYEDINHMYASNLAIVFGPTILRPPPGPASFATSMANLGQQQSIVKNLILQYHWIFDVEADVEQESEKAAYMETLTEEAEEYEYEEHEATAR</sequence>
<evidence type="ECO:0000256" key="2">
    <source>
        <dbReference type="SAM" id="Coils"/>
    </source>
</evidence>
<dbReference type="SMART" id="SM00324">
    <property type="entry name" value="RhoGAP"/>
    <property type="match status" value="1"/>
</dbReference>
<feature type="domain" description="PH" evidence="4">
    <location>
        <begin position="374"/>
        <end position="409"/>
    </location>
</feature>
<evidence type="ECO:0000256" key="1">
    <source>
        <dbReference type="ARBA" id="ARBA00022468"/>
    </source>
</evidence>
<dbReference type="Pfam" id="PF00169">
    <property type="entry name" value="PH"/>
    <property type="match status" value="1"/>
</dbReference>
<dbReference type="InterPro" id="IPR036964">
    <property type="entry name" value="RASGEF_cat_dom_sf"/>
</dbReference>
<evidence type="ECO:0000256" key="3">
    <source>
        <dbReference type="SAM" id="MobiDB-lite"/>
    </source>
</evidence>
<keyword evidence="7" id="KW-1185">Reference proteome</keyword>
<accession>A0ABR2VQU0</accession>
<dbReference type="InterPro" id="IPR011993">
    <property type="entry name" value="PH-like_dom_sf"/>
</dbReference>
<dbReference type="PANTHER" id="PTHR23176:SF129">
    <property type="entry name" value="RHO GTPASE ACTIVATING PROTEIN AT 16F, ISOFORM E-RELATED"/>
    <property type="match status" value="1"/>
</dbReference>
<dbReference type="Gene3D" id="1.10.555.10">
    <property type="entry name" value="Rho GTPase activation protein"/>
    <property type="match status" value="1"/>
</dbReference>
<comment type="caution">
    <text evidence="6">The sequence shown here is derived from an EMBL/GenBank/DDBJ whole genome shotgun (WGS) entry which is preliminary data.</text>
</comment>
<evidence type="ECO:0000313" key="6">
    <source>
        <dbReference type="EMBL" id="KAK9694468.1"/>
    </source>
</evidence>
<name>A0ABR2VQU0_9FUNG</name>
<dbReference type="Pfam" id="PF00620">
    <property type="entry name" value="RhoGAP"/>
    <property type="match status" value="1"/>
</dbReference>
<gene>
    <name evidence="6" type="ORF">K7432_013411</name>
</gene>
<dbReference type="Gene3D" id="2.30.29.30">
    <property type="entry name" value="Pleckstrin-homology domain (PH domain)/Phosphotyrosine-binding domain (PTB)"/>
    <property type="match status" value="1"/>
</dbReference>
<dbReference type="SUPFAM" id="SSF48350">
    <property type="entry name" value="GTPase activation domain, GAP"/>
    <property type="match status" value="1"/>
</dbReference>
<dbReference type="PROSITE" id="PS50003">
    <property type="entry name" value="PH_DOMAIN"/>
    <property type="match status" value="1"/>
</dbReference>
<dbReference type="InterPro" id="IPR001849">
    <property type="entry name" value="PH_domain"/>
</dbReference>
<protein>
    <recommendedName>
        <fullName evidence="8">RhoGAP-domain-containing protein</fullName>
    </recommendedName>
</protein>
<dbReference type="SUPFAM" id="SSF50729">
    <property type="entry name" value="PH domain-like"/>
    <property type="match status" value="1"/>
</dbReference>
<dbReference type="InterPro" id="IPR000198">
    <property type="entry name" value="RhoGAP_dom"/>
</dbReference>
<dbReference type="Proteomes" id="UP001479436">
    <property type="component" value="Unassembled WGS sequence"/>
</dbReference>
<dbReference type="PANTHER" id="PTHR23176">
    <property type="entry name" value="RHO/RAC/CDC GTPASE-ACTIVATING PROTEIN"/>
    <property type="match status" value="1"/>
</dbReference>
<feature type="domain" description="Rho-GAP" evidence="5">
    <location>
        <begin position="458"/>
        <end position="655"/>
    </location>
</feature>
<dbReference type="PROSITE" id="PS50238">
    <property type="entry name" value="RHOGAP"/>
    <property type="match status" value="1"/>
</dbReference>
<dbReference type="InterPro" id="IPR008936">
    <property type="entry name" value="Rho_GTPase_activation_prot"/>
</dbReference>
<keyword evidence="1" id="KW-0343">GTPase activation</keyword>
<dbReference type="Gene3D" id="1.10.840.10">
    <property type="entry name" value="Ras guanine-nucleotide exchange factors catalytic domain"/>
    <property type="match status" value="1"/>
</dbReference>
<organism evidence="6 7">
    <name type="scientific">Basidiobolus ranarum</name>
    <dbReference type="NCBI Taxonomy" id="34480"/>
    <lineage>
        <taxon>Eukaryota</taxon>
        <taxon>Fungi</taxon>
        <taxon>Fungi incertae sedis</taxon>
        <taxon>Zoopagomycota</taxon>
        <taxon>Entomophthoromycotina</taxon>
        <taxon>Basidiobolomycetes</taxon>
        <taxon>Basidiobolales</taxon>
        <taxon>Basidiobolaceae</taxon>
        <taxon>Basidiobolus</taxon>
    </lineage>
</organism>
<evidence type="ECO:0000313" key="7">
    <source>
        <dbReference type="Proteomes" id="UP001479436"/>
    </source>
</evidence>
<dbReference type="EMBL" id="JASJQH010008195">
    <property type="protein sequence ID" value="KAK9694468.1"/>
    <property type="molecule type" value="Genomic_DNA"/>
</dbReference>
<evidence type="ECO:0000259" key="5">
    <source>
        <dbReference type="PROSITE" id="PS50238"/>
    </source>
</evidence>
<keyword evidence="2" id="KW-0175">Coiled coil</keyword>
<reference evidence="6 7" key="1">
    <citation type="submission" date="2023-04" db="EMBL/GenBank/DDBJ databases">
        <title>Genome of Basidiobolus ranarum AG-B5.</title>
        <authorList>
            <person name="Stajich J.E."/>
            <person name="Carter-House D."/>
            <person name="Gryganskyi A."/>
        </authorList>
    </citation>
    <scope>NUCLEOTIDE SEQUENCE [LARGE SCALE GENOMIC DNA]</scope>
    <source>
        <strain evidence="6 7">AG-B5</strain>
    </source>
</reference>
<evidence type="ECO:0008006" key="8">
    <source>
        <dbReference type="Google" id="ProtNLM"/>
    </source>
</evidence>
<evidence type="ECO:0000259" key="4">
    <source>
        <dbReference type="PROSITE" id="PS50003"/>
    </source>
</evidence>
<feature type="compositionally biased region" description="Low complexity" evidence="3">
    <location>
        <begin position="437"/>
        <end position="451"/>
    </location>
</feature>
<feature type="region of interest" description="Disordered" evidence="3">
    <location>
        <begin position="324"/>
        <end position="346"/>
    </location>
</feature>
<feature type="coiled-coil region" evidence="2">
    <location>
        <begin position="230"/>
        <end position="286"/>
    </location>
</feature>
<proteinExistence type="predicted"/>